<reference evidence="1" key="1">
    <citation type="submission" date="2021-10" db="EMBL/GenBank/DDBJ databases">
        <title>Melipona bicolor Genome sequencing and assembly.</title>
        <authorList>
            <person name="Araujo N.S."/>
            <person name="Arias M.C."/>
        </authorList>
    </citation>
    <scope>NUCLEOTIDE SEQUENCE</scope>
    <source>
        <strain evidence="1">USP_2M_L1-L4_2017</strain>
        <tissue evidence="1">Whole body</tissue>
    </source>
</reference>
<evidence type="ECO:0000313" key="2">
    <source>
        <dbReference type="Proteomes" id="UP001177670"/>
    </source>
</evidence>
<protein>
    <submittedName>
        <fullName evidence="1">Uncharacterized protein</fullName>
    </submittedName>
</protein>
<dbReference type="AlphaFoldDB" id="A0AA40FG66"/>
<dbReference type="EMBL" id="JAHYIQ010000047">
    <property type="protein sequence ID" value="KAK1117893.1"/>
    <property type="molecule type" value="Genomic_DNA"/>
</dbReference>
<dbReference type="Proteomes" id="UP001177670">
    <property type="component" value="Unassembled WGS sequence"/>
</dbReference>
<proteinExistence type="predicted"/>
<organism evidence="1 2">
    <name type="scientific">Melipona bicolor</name>
    <dbReference type="NCBI Taxonomy" id="60889"/>
    <lineage>
        <taxon>Eukaryota</taxon>
        <taxon>Metazoa</taxon>
        <taxon>Ecdysozoa</taxon>
        <taxon>Arthropoda</taxon>
        <taxon>Hexapoda</taxon>
        <taxon>Insecta</taxon>
        <taxon>Pterygota</taxon>
        <taxon>Neoptera</taxon>
        <taxon>Endopterygota</taxon>
        <taxon>Hymenoptera</taxon>
        <taxon>Apocrita</taxon>
        <taxon>Aculeata</taxon>
        <taxon>Apoidea</taxon>
        <taxon>Anthophila</taxon>
        <taxon>Apidae</taxon>
        <taxon>Melipona</taxon>
    </lineage>
</organism>
<keyword evidence="2" id="KW-1185">Reference proteome</keyword>
<name>A0AA40FG66_9HYME</name>
<accession>A0AA40FG66</accession>
<evidence type="ECO:0000313" key="1">
    <source>
        <dbReference type="EMBL" id="KAK1117893.1"/>
    </source>
</evidence>
<sequence length="88" mass="10236">MTKRGRKDSGNDCSLEILLRWTLLDESKELVSLSQDEKRQDNLCVCDMTQIYFSPTQRVTLQMQRDRDKGIPSFQRLTESPPSLVNFP</sequence>
<comment type="caution">
    <text evidence="1">The sequence shown here is derived from an EMBL/GenBank/DDBJ whole genome shotgun (WGS) entry which is preliminary data.</text>
</comment>
<gene>
    <name evidence="1" type="ORF">K0M31_015564</name>
</gene>